<proteinExistence type="predicted"/>
<dbReference type="EMBL" id="JN885998">
    <property type="protein sequence ID" value="AEX62952.1"/>
    <property type="molecule type" value="Genomic_DNA"/>
</dbReference>
<evidence type="ECO:0000313" key="1">
    <source>
        <dbReference type="EMBL" id="AEX62952.1"/>
    </source>
</evidence>
<reference evidence="1" key="1">
    <citation type="submission" date="2011-10" db="EMBL/GenBank/DDBJ databases">
        <title>Provirophages and transpovirons: unique mobilome of giant viruses.</title>
        <authorList>
            <person name="Desnues C."/>
            <person name="LaScola B."/>
            <person name="Yutin N."/>
            <person name="Fournous G."/>
            <person name="Koonin E."/>
            <person name="Raoult D."/>
        </authorList>
    </citation>
    <scope>NUCLEOTIDE SEQUENCE</scope>
    <source>
        <strain evidence="1">Mv13-mv</strain>
    </source>
</reference>
<gene>
    <name evidence="1" type="ORF">mv_R748</name>
</gene>
<protein>
    <submittedName>
        <fullName evidence="1">Uncharacterized protein</fullName>
    </submittedName>
</protein>
<accession>H2EEX9</accession>
<sequence length="28" mass="3418">MLKPQVIIKDNKDVESNFKVRDQIRKKF</sequence>
<name>H2EEX9_9VIRU</name>
<organism evidence="1">
    <name type="scientific">Moumouvirus sp. 'Monve'</name>
    <dbReference type="NCBI Taxonomy" id="1128131"/>
    <lineage>
        <taxon>Viruses</taxon>
        <taxon>Varidnaviria</taxon>
        <taxon>Bamfordvirae</taxon>
        <taxon>Nucleocytoviricota</taxon>
        <taxon>Megaviricetes</taxon>
        <taxon>Imitervirales</taxon>
        <taxon>Mimiviridae</taxon>
        <taxon>Megamimivirinae</taxon>
        <taxon>Moumouvirus</taxon>
    </lineage>
</organism>